<keyword evidence="5" id="KW-1185">Reference proteome</keyword>
<feature type="domain" description="Secretion system C-terminal sorting" evidence="3">
    <location>
        <begin position="985"/>
        <end position="1058"/>
    </location>
</feature>
<reference evidence="4 5" key="1">
    <citation type="submission" date="2018-07" db="EMBL/GenBank/DDBJ databases">
        <title>Complete genome sequence of Flavobacterium arcticum type strain SM1502T.</title>
        <authorList>
            <person name="Li Y."/>
            <person name="Li D.-D."/>
        </authorList>
    </citation>
    <scope>NUCLEOTIDE SEQUENCE [LARGE SCALE GENOMIC DNA]</scope>
    <source>
        <strain evidence="4 5">SM1502</strain>
    </source>
</reference>
<dbReference type="Proteomes" id="UP000253951">
    <property type="component" value="Chromosome"/>
</dbReference>
<dbReference type="InterPro" id="IPR026444">
    <property type="entry name" value="Secre_tail"/>
</dbReference>
<dbReference type="EMBL" id="CP031188">
    <property type="protein sequence ID" value="AXG74042.1"/>
    <property type="molecule type" value="Genomic_DNA"/>
</dbReference>
<protein>
    <submittedName>
        <fullName evidence="4">T9SS C-terminal target domain-containing protein</fullName>
    </submittedName>
</protein>
<dbReference type="Pfam" id="PF18962">
    <property type="entry name" value="Por_Secre_tail"/>
    <property type="match status" value="1"/>
</dbReference>
<gene>
    <name evidence="4" type="ORF">DVK85_07195</name>
</gene>
<evidence type="ECO:0000256" key="2">
    <source>
        <dbReference type="SAM" id="SignalP"/>
    </source>
</evidence>
<evidence type="ECO:0000259" key="3">
    <source>
        <dbReference type="Pfam" id="PF18962"/>
    </source>
</evidence>
<dbReference type="RefSeq" id="WP_114677800.1">
    <property type="nucleotide sequence ID" value="NZ_CP031188.1"/>
</dbReference>
<evidence type="ECO:0000313" key="5">
    <source>
        <dbReference type="Proteomes" id="UP000253951"/>
    </source>
</evidence>
<sequence length="1062" mass="114564">MKKIYYIILLCFAFNFAQAQVTQVYTDYNNFWTSSSSSINSTQPNLSHNLLAFTWSGVTYSTGVDDAKLTSNGVTFQSTKFRALPITTVPLTSPQNAYFVGLGALTDGVANGVTSTAINPLVTTGALKASYLTTGENGLDLGTCLTNIPTGNDLTFNLSINGITIDNVNDGIPDILVSQIAQPTGTGVDKLYFADINGNLVGNSISINLSNNSLFPTVANWNVDFYNNDSTQSENNYINTNRTVKFFTADISQFGITEANYTSVRKLIYQPGGSSDPAFIAYNEPSIGVAQQIIVKTQPTGSDCDGIMPSDFTVQLADSFGDNVEQAGYEITAYMETGPGELLGTVTQATDATGLATFNDLSFEIGGDHTIRFENTSLKAGITENIIGDTNCSSNEWTGNNGTAWNDTANWTIADIPNANNDVTIPTGRPNYPVLTANAGANNLSMGAGATINLNGKLFAIKGNITKDETAYIDASHEDSELYMSGTTTQTIPDGFILDGEIGNFTVENAAGVSTLNPMYLSGILNIESGNFETNDIVTLVCSFSPNKTGQIDKIESGSSISGLITTEQCFPARRAYRLVTPTVTTTSSIRENWQENASAYNDNPNPGYGIHITGYGSSGSDPESADGTNGFDWQPSGASSIFTFNNSTQSWEAVSNTTDVLTAGTPYRVLIRGSRSADITSNATPPSNTKLRATGTITSGTTAINGLSSTEGDYNFVANPYHTIVDMNKVMGNASNLTNFYYVWDPTLGGTPVVGVSGGRGAYVTINASTGEKSNSSSAATRYAQPYQAFFVQTSSQGTTPILTFKEAYKRTTAAQTAVFRTSGTPYIALDLFAETEFINEHTSADGLRIDFREGYNNDVDFNDAKKFGNLDENISRLNGEEYIAMENRNLPAIDEELPLAVSRYRTSNYVMKLELGFFEELDVYIKDYYLNEETLLEQGNTTNFEFSVNEDIEASTDAARFAIVFRAAALSTENPITKNNFSLFPNPLSGSELYINAPEAYQTADVAIYNTIGQKVFNTSQPFNGSSQVMLQVGDLETGIYILKLKTETGATYSTRFIKR</sequence>
<accession>A0A345HBT2</accession>
<feature type="signal peptide" evidence="2">
    <location>
        <begin position="1"/>
        <end position="19"/>
    </location>
</feature>
<dbReference type="AlphaFoldDB" id="A0A345HBT2"/>
<organism evidence="4 5">
    <name type="scientific">Flavobacterium arcticum</name>
    <dbReference type="NCBI Taxonomy" id="1784713"/>
    <lineage>
        <taxon>Bacteria</taxon>
        <taxon>Pseudomonadati</taxon>
        <taxon>Bacteroidota</taxon>
        <taxon>Flavobacteriia</taxon>
        <taxon>Flavobacteriales</taxon>
        <taxon>Flavobacteriaceae</taxon>
        <taxon>Flavobacterium</taxon>
    </lineage>
</organism>
<evidence type="ECO:0000256" key="1">
    <source>
        <dbReference type="ARBA" id="ARBA00022729"/>
    </source>
</evidence>
<evidence type="ECO:0000313" key="4">
    <source>
        <dbReference type="EMBL" id="AXG74042.1"/>
    </source>
</evidence>
<dbReference type="NCBIfam" id="TIGR04183">
    <property type="entry name" value="Por_Secre_tail"/>
    <property type="match status" value="1"/>
</dbReference>
<keyword evidence="1 2" id="KW-0732">Signal</keyword>
<dbReference type="OrthoDB" id="1652165at2"/>
<feature type="chain" id="PRO_5016864066" evidence="2">
    <location>
        <begin position="20"/>
        <end position="1062"/>
    </location>
</feature>
<proteinExistence type="predicted"/>
<name>A0A345HBT2_9FLAO</name>
<dbReference type="KEGG" id="fat:DVK85_07195"/>